<evidence type="ECO:0000259" key="1">
    <source>
        <dbReference type="PROSITE" id="PS50994"/>
    </source>
</evidence>
<protein>
    <recommendedName>
        <fullName evidence="1">Integrase catalytic domain-containing protein</fullName>
    </recommendedName>
</protein>
<dbReference type="Gene3D" id="3.30.420.10">
    <property type="entry name" value="Ribonuclease H-like superfamily/Ribonuclease H"/>
    <property type="match status" value="1"/>
</dbReference>
<gene>
    <name evidence="2" type="ORF">HY36_17850</name>
</gene>
<dbReference type="PROSITE" id="PS50994">
    <property type="entry name" value="INTEGRASE"/>
    <property type="match status" value="1"/>
</dbReference>
<dbReference type="Pfam" id="PF13276">
    <property type="entry name" value="HTH_21"/>
    <property type="match status" value="1"/>
</dbReference>
<sequence>MKPGRKRKLVNEVCYDWTVSIRRAFGLLVLDPKSYRYTSRRRDQAALELRIREICETRVRYGYRRVYVMLRREGWVINMKKVRRIYNELGLQLRNKTPKRWVKAKLRDDRREATGSHDAWAVDFAHDQLASGHKIRILTLIDIYSRYSPVIDPRFSYRGEDVVATLDRVCGKIGYPKTIRVDQGSEFVSRDLDLWAYANNVTLDFSRPGKPTDNAFIESFNGRFRAECLNQHWFMSLADAREKLEAWRGDYNTVRPHSAIGNKPPITLMNHLGETSPLR</sequence>
<dbReference type="InterPro" id="IPR036397">
    <property type="entry name" value="RNaseH_sf"/>
</dbReference>
<comment type="caution">
    <text evidence="2">The sequence shown here is derived from an EMBL/GenBank/DDBJ whole genome shotgun (WGS) entry which is preliminary data.</text>
</comment>
<dbReference type="Proteomes" id="UP000024547">
    <property type="component" value="Unassembled WGS sequence"/>
</dbReference>
<dbReference type="PANTHER" id="PTHR47515:SF1">
    <property type="entry name" value="BLR2054 PROTEIN"/>
    <property type="match status" value="1"/>
</dbReference>
<dbReference type="NCBIfam" id="NF033516">
    <property type="entry name" value="transpos_IS3"/>
    <property type="match status" value="1"/>
</dbReference>
<dbReference type="InterPro" id="IPR012337">
    <property type="entry name" value="RNaseH-like_sf"/>
</dbReference>
<feature type="domain" description="Integrase catalytic" evidence="1">
    <location>
        <begin position="110"/>
        <end position="272"/>
    </location>
</feature>
<dbReference type="GO" id="GO:0003676">
    <property type="term" value="F:nucleic acid binding"/>
    <property type="evidence" value="ECO:0007669"/>
    <property type="project" value="InterPro"/>
</dbReference>
<evidence type="ECO:0000313" key="3">
    <source>
        <dbReference type="Proteomes" id="UP000024547"/>
    </source>
</evidence>
<evidence type="ECO:0000313" key="2">
    <source>
        <dbReference type="EMBL" id="KCZ59526.1"/>
    </source>
</evidence>
<keyword evidence="3" id="KW-1185">Reference proteome</keyword>
<reference evidence="2 3" key="1">
    <citation type="journal article" date="2014" name="Antonie Van Leeuwenhoek">
        <title>Hyphomonas beringensis sp. nov. and Hyphomonas chukchiensis sp. nov., isolated from surface seawater of the Bering Sea and Chukchi Sea.</title>
        <authorList>
            <person name="Li C."/>
            <person name="Lai Q."/>
            <person name="Li G."/>
            <person name="Dong C."/>
            <person name="Wang J."/>
            <person name="Liao Y."/>
            <person name="Shao Z."/>
        </authorList>
    </citation>
    <scope>NUCLEOTIDE SEQUENCE [LARGE SCALE GENOMIC DNA]</scope>
    <source>
        <strain evidence="2 3">22II1-22F38</strain>
    </source>
</reference>
<dbReference type="EMBL" id="AWFH01000039">
    <property type="protein sequence ID" value="KCZ59526.1"/>
    <property type="molecule type" value="Genomic_DNA"/>
</dbReference>
<dbReference type="InterPro" id="IPR025948">
    <property type="entry name" value="HTH-like_dom"/>
</dbReference>
<accession>A0A059DZC3</accession>
<dbReference type="AlphaFoldDB" id="A0A059DZC3"/>
<dbReference type="Pfam" id="PF13683">
    <property type="entry name" value="rve_3"/>
    <property type="match status" value="1"/>
</dbReference>
<dbReference type="SUPFAM" id="SSF53098">
    <property type="entry name" value="Ribonuclease H-like"/>
    <property type="match status" value="1"/>
</dbReference>
<organism evidence="2 3">
    <name type="scientific">Hyphomonas atlantica</name>
    <dbReference type="NCBI Taxonomy" id="1280948"/>
    <lineage>
        <taxon>Bacteria</taxon>
        <taxon>Pseudomonadati</taxon>
        <taxon>Pseudomonadota</taxon>
        <taxon>Alphaproteobacteria</taxon>
        <taxon>Hyphomonadales</taxon>
        <taxon>Hyphomonadaceae</taxon>
        <taxon>Hyphomonas</taxon>
    </lineage>
</organism>
<dbReference type="InterPro" id="IPR001584">
    <property type="entry name" value="Integrase_cat-core"/>
</dbReference>
<dbReference type="STRING" id="1280948.HY36_17850"/>
<dbReference type="eggNOG" id="COG2801">
    <property type="taxonomic scope" value="Bacteria"/>
</dbReference>
<dbReference type="PATRIC" id="fig|1280948.3.peg.2572"/>
<dbReference type="GO" id="GO:0015074">
    <property type="term" value="P:DNA integration"/>
    <property type="evidence" value="ECO:0007669"/>
    <property type="project" value="InterPro"/>
</dbReference>
<dbReference type="InterPro" id="IPR048020">
    <property type="entry name" value="Transpos_IS3"/>
</dbReference>
<name>A0A059DZC3_9PROT</name>
<proteinExistence type="predicted"/>
<dbReference type="PANTHER" id="PTHR47515">
    <property type="entry name" value="LOW CALCIUM RESPONSE LOCUS PROTEIN T"/>
    <property type="match status" value="1"/>
</dbReference>